<dbReference type="InterPro" id="IPR036322">
    <property type="entry name" value="WD40_repeat_dom_sf"/>
</dbReference>
<evidence type="ECO:0000256" key="3">
    <source>
        <dbReference type="ARBA" id="ARBA00022737"/>
    </source>
</evidence>
<dbReference type="EMBL" id="KN831966">
    <property type="protein sequence ID" value="KIO05590.1"/>
    <property type="molecule type" value="Genomic_DNA"/>
</dbReference>
<dbReference type="GO" id="GO:0005656">
    <property type="term" value="C:nuclear pre-replicative complex"/>
    <property type="evidence" value="ECO:0007669"/>
    <property type="project" value="TreeGrafter"/>
</dbReference>
<dbReference type="Gene3D" id="2.130.10.10">
    <property type="entry name" value="YVTN repeat-like/Quinoprotein amine dehydrogenase"/>
    <property type="match status" value="1"/>
</dbReference>
<reference evidence="6 7" key="1">
    <citation type="submission" date="2014-04" db="EMBL/GenBank/DDBJ databases">
        <authorList>
            <consortium name="DOE Joint Genome Institute"/>
            <person name="Kuo A."/>
            <person name="Kohler A."/>
            <person name="Costa M.D."/>
            <person name="Nagy L.G."/>
            <person name="Floudas D."/>
            <person name="Copeland A."/>
            <person name="Barry K.W."/>
            <person name="Cichocki N."/>
            <person name="Veneault-Fourrey C."/>
            <person name="LaButti K."/>
            <person name="Lindquist E.A."/>
            <person name="Lipzen A."/>
            <person name="Lundell T."/>
            <person name="Morin E."/>
            <person name="Murat C."/>
            <person name="Sun H."/>
            <person name="Tunlid A."/>
            <person name="Henrissat B."/>
            <person name="Grigoriev I.V."/>
            <person name="Hibbett D.S."/>
            <person name="Martin F."/>
            <person name="Nordberg H.P."/>
            <person name="Cantor M.N."/>
            <person name="Hua S.X."/>
        </authorList>
    </citation>
    <scope>NUCLEOTIDE SEQUENCE [LARGE SCALE GENOMIC DNA]</scope>
    <source>
        <strain evidence="6 7">Marx 270</strain>
    </source>
</reference>
<proteinExistence type="inferred from homology"/>
<name>A0A0C3NXM8_PISTI</name>
<dbReference type="HOGENOM" id="CLU_1402954_0_0_1"/>
<evidence type="ECO:0000313" key="6">
    <source>
        <dbReference type="EMBL" id="KIO05590.1"/>
    </source>
</evidence>
<dbReference type="PANTHER" id="PTHR18763:SF0">
    <property type="entry name" value="WD REPEAT-CONTAINING PROTEIN 18"/>
    <property type="match status" value="1"/>
</dbReference>
<keyword evidence="7" id="KW-1185">Reference proteome</keyword>
<gene>
    <name evidence="6" type="ORF">M404DRAFT_25312</name>
</gene>
<dbReference type="PANTHER" id="PTHR18763">
    <property type="entry name" value="WD-REPEAT PROTEIN 18"/>
    <property type="match status" value="1"/>
</dbReference>
<dbReference type="Proteomes" id="UP000054217">
    <property type="component" value="Unassembled WGS sequence"/>
</dbReference>
<dbReference type="InterPro" id="IPR015943">
    <property type="entry name" value="WD40/YVTN_repeat-like_dom_sf"/>
</dbReference>
<dbReference type="AlphaFoldDB" id="A0A0C3NXM8"/>
<dbReference type="PROSITE" id="PS50082">
    <property type="entry name" value="WD_REPEATS_2"/>
    <property type="match status" value="1"/>
</dbReference>
<dbReference type="SMART" id="SM00320">
    <property type="entry name" value="WD40"/>
    <property type="match status" value="2"/>
</dbReference>
<dbReference type="GO" id="GO:0120330">
    <property type="term" value="C:rixosome complex"/>
    <property type="evidence" value="ECO:0007669"/>
    <property type="project" value="UniProtKB-UniRule"/>
</dbReference>
<dbReference type="GO" id="GO:0006261">
    <property type="term" value="P:DNA-templated DNA replication"/>
    <property type="evidence" value="ECO:0007669"/>
    <property type="project" value="TreeGrafter"/>
</dbReference>
<accession>A0A0C3NXM8</accession>
<dbReference type="SUPFAM" id="SSF50978">
    <property type="entry name" value="WD40 repeat-like"/>
    <property type="match status" value="1"/>
</dbReference>
<comment type="subcellular location">
    <subcellularLocation>
        <location evidence="5">Nucleus</location>
    </subcellularLocation>
</comment>
<dbReference type="InterPro" id="IPR001680">
    <property type="entry name" value="WD40_rpt"/>
</dbReference>
<keyword evidence="3" id="KW-0677">Repeat</keyword>
<keyword evidence="2 4" id="KW-0853">WD repeat</keyword>
<protein>
    <recommendedName>
        <fullName evidence="5">Pre-rRNA-processing protein IPI3</fullName>
    </recommendedName>
</protein>
<keyword evidence="5" id="KW-0698">rRNA processing</keyword>
<dbReference type="PROSITE" id="PS50294">
    <property type="entry name" value="WD_REPEATS_REGION"/>
    <property type="match status" value="1"/>
</dbReference>
<comment type="function">
    <text evidence="5">Component of the RIX1 complex required for processing of ITS2 sequences from 35S pre-rRNA.</text>
</comment>
<evidence type="ECO:0000256" key="2">
    <source>
        <dbReference type="ARBA" id="ARBA00022574"/>
    </source>
</evidence>
<sequence>MQTRGSGAERSIKVVIRTISQLRKPYMIFVVPGNIQYSISFAYNVIYAGRLLAFSKMKPVAPFVPALTLEDHTDTITALAFSPTGNELASGSDDGSVIIYEPLVGSLKYRTVFQGGILSLAWDPRHLARLFVGCNDGTLAIVDDFKIQDPSSSVLTGIKSPIFALSVDEYSGDIAIAVGSEIHIAKEITPSSNC</sequence>
<dbReference type="Pfam" id="PF00400">
    <property type="entry name" value="WD40"/>
    <property type="match status" value="1"/>
</dbReference>
<dbReference type="InParanoid" id="A0A0C3NXM8"/>
<keyword evidence="5" id="KW-0539">Nucleus</keyword>
<reference evidence="7" key="2">
    <citation type="submission" date="2015-01" db="EMBL/GenBank/DDBJ databases">
        <title>Evolutionary Origins and Diversification of the Mycorrhizal Mutualists.</title>
        <authorList>
            <consortium name="DOE Joint Genome Institute"/>
            <consortium name="Mycorrhizal Genomics Consortium"/>
            <person name="Kohler A."/>
            <person name="Kuo A."/>
            <person name="Nagy L.G."/>
            <person name="Floudas D."/>
            <person name="Copeland A."/>
            <person name="Barry K.W."/>
            <person name="Cichocki N."/>
            <person name="Veneault-Fourrey C."/>
            <person name="LaButti K."/>
            <person name="Lindquist E.A."/>
            <person name="Lipzen A."/>
            <person name="Lundell T."/>
            <person name="Morin E."/>
            <person name="Murat C."/>
            <person name="Riley R."/>
            <person name="Ohm R."/>
            <person name="Sun H."/>
            <person name="Tunlid A."/>
            <person name="Henrissat B."/>
            <person name="Grigoriev I.V."/>
            <person name="Hibbett D.S."/>
            <person name="Martin F."/>
        </authorList>
    </citation>
    <scope>NUCLEOTIDE SEQUENCE [LARGE SCALE GENOMIC DNA]</scope>
    <source>
        <strain evidence="7">Marx 270</strain>
    </source>
</reference>
<organism evidence="6 7">
    <name type="scientific">Pisolithus tinctorius Marx 270</name>
    <dbReference type="NCBI Taxonomy" id="870435"/>
    <lineage>
        <taxon>Eukaryota</taxon>
        <taxon>Fungi</taxon>
        <taxon>Dikarya</taxon>
        <taxon>Basidiomycota</taxon>
        <taxon>Agaricomycotina</taxon>
        <taxon>Agaricomycetes</taxon>
        <taxon>Agaricomycetidae</taxon>
        <taxon>Boletales</taxon>
        <taxon>Sclerodermatineae</taxon>
        <taxon>Pisolithaceae</taxon>
        <taxon>Pisolithus</taxon>
    </lineage>
</organism>
<evidence type="ECO:0000256" key="5">
    <source>
        <dbReference type="RuleBase" id="RU369067"/>
    </source>
</evidence>
<dbReference type="InterPro" id="IPR045227">
    <property type="entry name" value="WDR18/Ipi3/RID3"/>
</dbReference>
<evidence type="ECO:0000256" key="1">
    <source>
        <dbReference type="ARBA" id="ARBA00010143"/>
    </source>
</evidence>
<evidence type="ECO:0000313" key="7">
    <source>
        <dbReference type="Proteomes" id="UP000054217"/>
    </source>
</evidence>
<evidence type="ECO:0000256" key="4">
    <source>
        <dbReference type="PROSITE-ProRule" id="PRU00221"/>
    </source>
</evidence>
<comment type="similarity">
    <text evidence="1 5">Belongs to the WD repeat IPI3/WDR18 family.</text>
</comment>
<dbReference type="GO" id="GO:0006364">
    <property type="term" value="P:rRNA processing"/>
    <property type="evidence" value="ECO:0007669"/>
    <property type="project" value="UniProtKB-UniRule"/>
</dbReference>
<dbReference type="STRING" id="870435.A0A0C3NXM8"/>
<feature type="repeat" description="WD" evidence="4">
    <location>
        <begin position="69"/>
        <end position="101"/>
    </location>
</feature>
<dbReference type="OrthoDB" id="301502at2759"/>
<comment type="subunit">
    <text evidence="5">Component of the RIX1 complex, composed of IPI1, RIX1/IPI2 and IPI3 in a 1:2:2 stoichiometry. The complex interacts (via RIX1) with MDN1 (via its hexameric AAA ATPase ring) and the pre-60S ribosome particles.</text>
</comment>